<gene>
    <name evidence="1" type="ORF">PORCRE_153</name>
</gene>
<dbReference type="Proteomes" id="UP000018031">
    <property type="component" value="Unassembled WGS sequence"/>
</dbReference>
<protein>
    <submittedName>
        <fullName evidence="1">Uncharacterized protein</fullName>
    </submittedName>
</protein>
<reference evidence="2" key="1">
    <citation type="journal article" date="2013" name="Genome">
        <title>Draft Genome Sequences of Porphyromonas crevioricanis JCM 15906T and Porphyromonas cansulci JCM 13913T Isolated from a Canine Oral Cavity.</title>
        <authorList>
            <person name="Sakamoto M."/>
            <person name="Tanaka N."/>
            <person name="Shiwa Y."/>
            <person name="Yoshikawa H."/>
            <person name="Ohkuma M."/>
        </authorList>
    </citation>
    <scope>NUCLEOTIDE SEQUENCE [LARGE SCALE GENOMIC DNA]</scope>
    <source>
        <strain evidence="2">JCM 15906</strain>
    </source>
</reference>
<name>S4PG66_9PORP</name>
<evidence type="ECO:0000313" key="1">
    <source>
        <dbReference type="EMBL" id="GAD04469.1"/>
    </source>
</evidence>
<accession>S4PG66</accession>
<organism evidence="1 2">
    <name type="scientific">Porphyromonas crevioricanis JCM 15906</name>
    <dbReference type="NCBI Taxonomy" id="1305617"/>
    <lineage>
        <taxon>Bacteria</taxon>
        <taxon>Pseudomonadati</taxon>
        <taxon>Bacteroidota</taxon>
        <taxon>Bacteroidia</taxon>
        <taxon>Bacteroidales</taxon>
        <taxon>Porphyromonadaceae</taxon>
        <taxon>Porphyromonas</taxon>
    </lineage>
</organism>
<sequence length="58" mass="6902">MREPKTSAHETLLIRYVWYVIEEVCAKVSVSKEKACDKERKVLLCRRLLYLVQTYSPK</sequence>
<reference evidence="1 2" key="2">
    <citation type="journal article" date="2013" name="Genome Announc.">
        <title>Draft Genome Sequences of Porphyromonas crevioricanis JCM 15906T and Porphyromonas cansulci JCM 13913T Isolated from a Canine Oral Cavity.</title>
        <authorList>
            <person name="Sakamoto M."/>
            <person name="Tanaka N."/>
            <person name="Shiwa Y."/>
            <person name="Yoshikawa H."/>
            <person name="Ohkuma M."/>
        </authorList>
    </citation>
    <scope>NUCLEOTIDE SEQUENCE [LARGE SCALE GENOMIC DNA]</scope>
    <source>
        <strain evidence="1 2">JCM 15906</strain>
    </source>
</reference>
<dbReference type="EMBL" id="BAOU01000005">
    <property type="protein sequence ID" value="GAD04469.1"/>
    <property type="molecule type" value="Genomic_DNA"/>
</dbReference>
<evidence type="ECO:0000313" key="2">
    <source>
        <dbReference type="Proteomes" id="UP000018031"/>
    </source>
</evidence>
<proteinExistence type="predicted"/>
<dbReference type="AlphaFoldDB" id="S4PG66"/>
<comment type="caution">
    <text evidence="1">The sequence shown here is derived from an EMBL/GenBank/DDBJ whole genome shotgun (WGS) entry which is preliminary data.</text>
</comment>